<reference evidence="11 12" key="1">
    <citation type="submission" date="2016-03" db="EMBL/GenBank/DDBJ databases">
        <title>How can Kluyveromyces marxianus grow so fast - potential evolutionary course in Saccharomyces Complex revealed by comparative genomics.</title>
        <authorList>
            <person name="Mo W."/>
            <person name="Lu W."/>
            <person name="Yang X."/>
            <person name="Qi J."/>
            <person name="Lv H."/>
        </authorList>
    </citation>
    <scope>NUCLEOTIDE SEQUENCE [LARGE SCALE GENOMIC DNA]</scope>
    <source>
        <strain evidence="11 12">FIM1</strain>
    </source>
</reference>
<evidence type="ECO:0000256" key="8">
    <source>
        <dbReference type="ARBA" id="ARBA00048619"/>
    </source>
</evidence>
<dbReference type="CDD" id="cd20071">
    <property type="entry name" value="SET_SMYD"/>
    <property type="match status" value="1"/>
</dbReference>
<evidence type="ECO:0000256" key="9">
    <source>
        <dbReference type="SAM" id="MobiDB-lite"/>
    </source>
</evidence>
<evidence type="ECO:0000313" key="11">
    <source>
        <dbReference type="EMBL" id="QGN13690.1"/>
    </source>
</evidence>
<dbReference type="Gene3D" id="2.170.270.10">
    <property type="entry name" value="SET domain"/>
    <property type="match status" value="1"/>
</dbReference>
<dbReference type="SUPFAM" id="SSF82199">
    <property type="entry name" value="SET domain"/>
    <property type="match status" value="1"/>
</dbReference>
<dbReference type="Gene3D" id="6.10.140.2220">
    <property type="match status" value="1"/>
</dbReference>
<evidence type="ECO:0000256" key="1">
    <source>
        <dbReference type="ARBA" id="ARBA00004286"/>
    </source>
</evidence>
<comment type="subcellular location">
    <subcellularLocation>
        <location evidence="1">Chromosome</location>
    </subcellularLocation>
</comment>
<feature type="region of interest" description="Disordered" evidence="9">
    <location>
        <begin position="426"/>
        <end position="446"/>
    </location>
</feature>
<gene>
    <name evidence="11" type="primary">SET5</name>
    <name evidence="11" type="ORF">FIM1_333</name>
</gene>
<dbReference type="SMART" id="SM00317">
    <property type="entry name" value="SET"/>
    <property type="match status" value="1"/>
</dbReference>
<evidence type="ECO:0000256" key="4">
    <source>
        <dbReference type="ARBA" id="ARBA00022679"/>
    </source>
</evidence>
<evidence type="ECO:0000259" key="10">
    <source>
        <dbReference type="PROSITE" id="PS50280"/>
    </source>
</evidence>
<evidence type="ECO:0000256" key="7">
    <source>
        <dbReference type="ARBA" id="ARBA00044528"/>
    </source>
</evidence>
<comment type="catalytic activity">
    <reaction evidence="8">
        <text>L-lysyl-[histone] + S-adenosyl-L-methionine = N(6)-methyl-L-lysyl-[histone] + S-adenosyl-L-homocysteine + H(+)</text>
        <dbReference type="Rhea" id="RHEA:10024"/>
        <dbReference type="Rhea" id="RHEA-COMP:9845"/>
        <dbReference type="Rhea" id="RHEA-COMP:9846"/>
        <dbReference type="ChEBI" id="CHEBI:15378"/>
        <dbReference type="ChEBI" id="CHEBI:29969"/>
        <dbReference type="ChEBI" id="CHEBI:57856"/>
        <dbReference type="ChEBI" id="CHEBI:59789"/>
        <dbReference type="ChEBI" id="CHEBI:61929"/>
    </reaction>
    <physiologicalReaction direction="left-to-right" evidence="8">
        <dbReference type="Rhea" id="RHEA:10025"/>
    </physiologicalReaction>
</comment>
<keyword evidence="4" id="KW-0808">Transferase</keyword>
<dbReference type="Proteomes" id="UP000422736">
    <property type="component" value="Chromosome 1"/>
</dbReference>
<dbReference type="PANTHER" id="PTHR46402:SF2">
    <property type="entry name" value="HISTONE-LYSINE N-TRIMETHYLTRANSFERASE SMYD5"/>
    <property type="match status" value="1"/>
</dbReference>
<accession>A0ABX6EQI4</accession>
<dbReference type="Pfam" id="PF00856">
    <property type="entry name" value="SET"/>
    <property type="match status" value="1"/>
</dbReference>
<evidence type="ECO:0000313" key="12">
    <source>
        <dbReference type="Proteomes" id="UP000422736"/>
    </source>
</evidence>
<dbReference type="Gene3D" id="1.10.220.160">
    <property type="match status" value="1"/>
</dbReference>
<dbReference type="EMBL" id="CP015054">
    <property type="protein sequence ID" value="QGN13690.1"/>
    <property type="molecule type" value="Genomic_DNA"/>
</dbReference>
<feature type="domain" description="SET" evidence="10">
    <location>
        <begin position="112"/>
        <end position="384"/>
    </location>
</feature>
<dbReference type="InterPro" id="IPR001214">
    <property type="entry name" value="SET_dom"/>
</dbReference>
<name>A0ABX6EQI4_KLUMA</name>
<sequence>MPLKLETLRLNDEAQSDDSQKITPSQTQICDDVVRWWKEEPAAEDLPINTLYEQLIRRRQNWSLSQEELYDALKSHKLYAQELNELDTYSDQISSSKLSDEDMRKLNKHMMEKVSIVETDFGKGLVATQDIRKGTLVYFEPIPLSVIPQLDKQPLVARGKCCGLCSAFTSMSPQLIMKNNLDCSMCETIWCSKQCKTLDVTHSVLKHATSRNHLCNTVNWAKFEAFCLKESLYSMYAVGVLYARHCLQPNSNLWELFTSLCSVSQQVRWQASDSLNVGGTFDASSNGKTASGSPAPVDLQTQSEVAYEMFTKAFPKCEMTYEDCLKLTGTFNLNQIMDQLYPLTCHINHSCEPNVRIDAKNKFGLNVYARKDIKQGEQLFLTYVNPLHGVTLRRRELRVNYGFLCHCSRCNREWEKRQEILKDQHNHLHTSALQTKARRKSSMKMSRPSLKELLENGHEFDLEMPSEYNPKRRTSVRFNSHVTMAVEEE</sequence>
<keyword evidence="2" id="KW-0158">Chromosome</keyword>
<organism evidence="11 12">
    <name type="scientific">Kluyveromyces marxianus</name>
    <name type="common">Yeast</name>
    <name type="synonym">Candida kefyr</name>
    <dbReference type="NCBI Taxonomy" id="4911"/>
    <lineage>
        <taxon>Eukaryota</taxon>
        <taxon>Fungi</taxon>
        <taxon>Dikarya</taxon>
        <taxon>Ascomycota</taxon>
        <taxon>Saccharomycotina</taxon>
        <taxon>Saccharomycetes</taxon>
        <taxon>Saccharomycetales</taxon>
        <taxon>Saccharomycetaceae</taxon>
        <taxon>Kluyveromyces</taxon>
    </lineage>
</organism>
<dbReference type="InterPro" id="IPR046341">
    <property type="entry name" value="SET_dom_sf"/>
</dbReference>
<evidence type="ECO:0000256" key="5">
    <source>
        <dbReference type="ARBA" id="ARBA00022691"/>
    </source>
</evidence>
<keyword evidence="12" id="KW-1185">Reference proteome</keyword>
<evidence type="ECO:0000256" key="2">
    <source>
        <dbReference type="ARBA" id="ARBA00022454"/>
    </source>
</evidence>
<dbReference type="PANTHER" id="PTHR46402">
    <property type="entry name" value="SET AND MYND DOMAIN-CONTAINING PROTEIN 5"/>
    <property type="match status" value="1"/>
</dbReference>
<dbReference type="PROSITE" id="PS50280">
    <property type="entry name" value="SET"/>
    <property type="match status" value="1"/>
</dbReference>
<protein>
    <recommendedName>
        <fullName evidence="7">Histone-lysine N-methyltransferase SET5</fullName>
    </recommendedName>
    <alternativeName>
        <fullName evidence="6">SET domain-containing protein 5</fullName>
    </alternativeName>
</protein>
<proteinExistence type="predicted"/>
<evidence type="ECO:0000256" key="3">
    <source>
        <dbReference type="ARBA" id="ARBA00022603"/>
    </source>
</evidence>
<evidence type="ECO:0000256" key="6">
    <source>
        <dbReference type="ARBA" id="ARBA00042380"/>
    </source>
</evidence>
<keyword evidence="5" id="KW-0949">S-adenosyl-L-methionine</keyword>
<keyword evidence="3" id="KW-0489">Methyltransferase</keyword>